<evidence type="ECO:0000256" key="1">
    <source>
        <dbReference type="ARBA" id="ARBA00004123"/>
    </source>
</evidence>
<comment type="subcellular location">
    <subcellularLocation>
        <location evidence="1">Nucleus</location>
    </subcellularLocation>
</comment>
<evidence type="ECO:0000313" key="8">
    <source>
        <dbReference type="EMBL" id="KZO97335.1"/>
    </source>
</evidence>
<dbReference type="PANTHER" id="PTHR13218">
    <property type="entry name" value="TRANSCRIPTION INITIATION FACTOR TFIID SUBUNIT 11-RELATED"/>
    <property type="match status" value="1"/>
</dbReference>
<dbReference type="AlphaFoldDB" id="A0A167N4D1"/>
<dbReference type="STRING" id="1330018.A0A167N4D1"/>
<evidence type="ECO:0000256" key="3">
    <source>
        <dbReference type="ARBA" id="ARBA00023015"/>
    </source>
</evidence>
<proteinExistence type="inferred from homology"/>
<evidence type="ECO:0000256" key="2">
    <source>
        <dbReference type="ARBA" id="ARBA00009788"/>
    </source>
</evidence>
<feature type="region of interest" description="Disordered" evidence="6">
    <location>
        <begin position="1"/>
        <end position="112"/>
    </location>
</feature>
<feature type="domain" description="TAFII28-like protein" evidence="7">
    <location>
        <begin position="133"/>
        <end position="216"/>
    </location>
</feature>
<dbReference type="PANTHER" id="PTHR13218:SF8">
    <property type="entry name" value="TRANSCRIPTION INITIATION FACTOR TFIID SUBUNIT 11"/>
    <property type="match status" value="1"/>
</dbReference>
<dbReference type="EMBL" id="KV417280">
    <property type="protein sequence ID" value="KZO97335.1"/>
    <property type="molecule type" value="Genomic_DNA"/>
</dbReference>
<dbReference type="GO" id="GO:0046982">
    <property type="term" value="F:protein heterodimerization activity"/>
    <property type="evidence" value="ECO:0007669"/>
    <property type="project" value="InterPro"/>
</dbReference>
<dbReference type="InterPro" id="IPR006809">
    <property type="entry name" value="TAFII28_dom"/>
</dbReference>
<evidence type="ECO:0000256" key="4">
    <source>
        <dbReference type="ARBA" id="ARBA00023163"/>
    </source>
</evidence>
<name>A0A167N4D1_CALVF</name>
<evidence type="ECO:0000256" key="5">
    <source>
        <dbReference type="ARBA" id="ARBA00023242"/>
    </source>
</evidence>
<reference evidence="8 9" key="1">
    <citation type="journal article" date="2016" name="Mol. Biol. Evol.">
        <title>Comparative Genomics of Early-Diverging Mushroom-Forming Fungi Provides Insights into the Origins of Lignocellulose Decay Capabilities.</title>
        <authorList>
            <person name="Nagy L.G."/>
            <person name="Riley R."/>
            <person name="Tritt A."/>
            <person name="Adam C."/>
            <person name="Daum C."/>
            <person name="Floudas D."/>
            <person name="Sun H."/>
            <person name="Yadav J.S."/>
            <person name="Pangilinan J."/>
            <person name="Larsson K.H."/>
            <person name="Matsuura K."/>
            <person name="Barry K."/>
            <person name="Labutti K."/>
            <person name="Kuo R."/>
            <person name="Ohm R.A."/>
            <person name="Bhattacharya S.S."/>
            <person name="Shirouzu T."/>
            <person name="Yoshinaga Y."/>
            <person name="Martin F.M."/>
            <person name="Grigoriev I.V."/>
            <person name="Hibbett D.S."/>
        </authorList>
    </citation>
    <scope>NUCLEOTIDE SEQUENCE [LARGE SCALE GENOMIC DNA]</scope>
    <source>
        <strain evidence="8 9">TUFC12733</strain>
    </source>
</reference>
<evidence type="ECO:0000256" key="6">
    <source>
        <dbReference type="SAM" id="MobiDB-lite"/>
    </source>
</evidence>
<keyword evidence="9" id="KW-1185">Reference proteome</keyword>
<dbReference type="OrthoDB" id="28335at2759"/>
<dbReference type="GO" id="GO:0051123">
    <property type="term" value="P:RNA polymerase II preinitiation complex assembly"/>
    <property type="evidence" value="ECO:0007669"/>
    <property type="project" value="InterPro"/>
</dbReference>
<keyword evidence="4" id="KW-0804">Transcription</keyword>
<dbReference type="InterPro" id="IPR045127">
    <property type="entry name" value="TAF11-like"/>
</dbReference>
<evidence type="ECO:0000259" key="7">
    <source>
        <dbReference type="Pfam" id="PF04719"/>
    </source>
</evidence>
<feature type="compositionally biased region" description="Pro residues" evidence="6">
    <location>
        <begin position="10"/>
        <end position="20"/>
    </location>
</feature>
<feature type="compositionally biased region" description="Low complexity" evidence="6">
    <location>
        <begin position="70"/>
        <end position="79"/>
    </location>
</feature>
<feature type="compositionally biased region" description="Acidic residues" evidence="6">
    <location>
        <begin position="98"/>
        <end position="107"/>
    </location>
</feature>
<evidence type="ECO:0000313" key="9">
    <source>
        <dbReference type="Proteomes" id="UP000076738"/>
    </source>
</evidence>
<dbReference type="CDD" id="cd08048">
    <property type="entry name" value="HFD_TAF11"/>
    <property type="match status" value="1"/>
</dbReference>
<feature type="compositionally biased region" description="Low complexity" evidence="6">
    <location>
        <begin position="24"/>
        <end position="39"/>
    </location>
</feature>
<keyword evidence="3" id="KW-0805">Transcription regulation</keyword>
<organism evidence="8 9">
    <name type="scientific">Calocera viscosa (strain TUFC12733)</name>
    <dbReference type="NCBI Taxonomy" id="1330018"/>
    <lineage>
        <taxon>Eukaryota</taxon>
        <taxon>Fungi</taxon>
        <taxon>Dikarya</taxon>
        <taxon>Basidiomycota</taxon>
        <taxon>Agaricomycotina</taxon>
        <taxon>Dacrymycetes</taxon>
        <taxon>Dacrymycetales</taxon>
        <taxon>Dacrymycetaceae</taxon>
        <taxon>Calocera</taxon>
    </lineage>
</organism>
<dbReference type="InterPro" id="IPR009072">
    <property type="entry name" value="Histone-fold"/>
</dbReference>
<protein>
    <submittedName>
        <fullName evidence="8">TAFII28-domain-containing protein</fullName>
    </submittedName>
</protein>
<accession>A0A167N4D1</accession>
<dbReference type="GO" id="GO:0016251">
    <property type="term" value="F:RNA polymerase II general transcription initiation factor activity"/>
    <property type="evidence" value="ECO:0007669"/>
    <property type="project" value="TreeGrafter"/>
</dbReference>
<dbReference type="GO" id="GO:0005669">
    <property type="term" value="C:transcription factor TFIID complex"/>
    <property type="evidence" value="ECO:0007669"/>
    <property type="project" value="InterPro"/>
</dbReference>
<gene>
    <name evidence="8" type="ORF">CALVIDRAFT_597646</name>
</gene>
<comment type="similarity">
    <text evidence="2">Belongs to the TAF11 family.</text>
</comment>
<dbReference type="Proteomes" id="UP000076738">
    <property type="component" value="Unassembled WGS sequence"/>
</dbReference>
<dbReference type="Gene3D" id="1.10.20.10">
    <property type="entry name" value="Histone, subunit A"/>
    <property type="match status" value="1"/>
</dbReference>
<sequence>MDVNFSPSSFSPPRPGPGPGPGVGVKVEPPGPSLSLALSPPDPSPSPVKRSRPPTASPGTPYTGAGAKRPLALPSLPAGAGAGERHTSAAPSLARAEDPEEPEEEEEQATRLEDEVYKAQQAQQGRAKVNLKVLMDSFSEEQQTRYDWYRRSTLNKSNVRKLIQSTGTLVTPQVAQMVAGVGKVFVGEITERALQVQEMRGEHGPLTPEHLRLAYQMYKDDKGNVGAARPLRGKRLAL</sequence>
<dbReference type="SUPFAM" id="SSF47113">
    <property type="entry name" value="Histone-fold"/>
    <property type="match status" value="1"/>
</dbReference>
<dbReference type="Pfam" id="PF04719">
    <property type="entry name" value="TAFII28"/>
    <property type="match status" value="1"/>
</dbReference>
<keyword evidence="5" id="KW-0539">Nucleus</keyword>